<reference evidence="2 3" key="1">
    <citation type="submission" date="2019-10" db="EMBL/GenBank/DDBJ databases">
        <title>Genome diversity of Sutterella seckii.</title>
        <authorList>
            <person name="Chaplin A.V."/>
            <person name="Sokolova S.R."/>
            <person name="Mosin K.A."/>
            <person name="Ivanova E.L."/>
            <person name="Kochetkova T.O."/>
            <person name="Goltsov A.Y."/>
            <person name="Trofimov D.Y."/>
            <person name="Efimov B.A."/>
        </authorList>
    </citation>
    <scope>NUCLEOTIDE SEQUENCE [LARGE SCALE GENOMIC DNA]</scope>
    <source>
        <strain evidence="2 3">ASD3426</strain>
    </source>
</reference>
<dbReference type="InterPro" id="IPR018631">
    <property type="entry name" value="AAA-ATPase-like_dom"/>
</dbReference>
<evidence type="ECO:0000259" key="1">
    <source>
        <dbReference type="Pfam" id="PF09820"/>
    </source>
</evidence>
<name>A0AAI9SA62_9BURK</name>
<dbReference type="AlphaFoldDB" id="A0AAI9SA62"/>
<dbReference type="InterPro" id="IPR027417">
    <property type="entry name" value="P-loop_NTPase"/>
</dbReference>
<dbReference type="SUPFAM" id="SSF52540">
    <property type="entry name" value="P-loop containing nucleoside triphosphate hydrolases"/>
    <property type="match status" value="1"/>
</dbReference>
<accession>A0AAI9SA62</accession>
<organism evidence="2 3">
    <name type="scientific">Sutterella seckii</name>
    <dbReference type="NCBI Taxonomy" id="1944635"/>
    <lineage>
        <taxon>Bacteria</taxon>
        <taxon>Pseudomonadati</taxon>
        <taxon>Pseudomonadota</taxon>
        <taxon>Betaproteobacteria</taxon>
        <taxon>Burkholderiales</taxon>
        <taxon>Sutterellaceae</taxon>
        <taxon>Sutterella</taxon>
    </lineage>
</organism>
<keyword evidence="3" id="KW-1185">Reference proteome</keyword>
<proteinExistence type="predicted"/>
<dbReference type="InterPro" id="IPR012547">
    <property type="entry name" value="PDDEXK_9"/>
</dbReference>
<sequence length="542" mass="61694">MSPEAQMNALSAKALPLGTSDFVALRNSNEIYVDKTALIYELASVRSKILIVRPRRFGKSLLVSTFESLFKNGLRDFSGLKIEKLWKDKTYPVVRLDFSDLKDLPSAEEFQKSLRSMIATAFAAIGFRYDPANTVSLFLDQFKLWLSTLGTNSFVLLIDEYDAPLTAHLDNSSLFNEIRTALSRFYAVIKRYEGCLRFFFMTGITKYSQTSIFSELNNFDDITLNPAYATLLGYTEEEIKSGFAAYLRNAAEKLGTTEKHVLQNLRDNYDGFSFEPSAQSHVFCPWSVLNFFKYPQQGFKNYWYESGGQPSLLLKYLEKHHLVRPESFDVPVAMTLDELGAVRQYDKLSVEALLFQAGYLTIREQLNVAEVEVGYPNKEVELSMARLYADEMLRDINRLDAGISRLAKMLDRECPETVIAYFNQVFNAIDYSRYPVVNEASCRSHLQVLLMGGAMVPDVEKHSALGRSDLEVETPHRRWVFELKFSADGANAEKLLRSAVMQIQDRRYGEAPHGRELIAVAMVFNGRERRFARWEVVPGAAA</sequence>
<evidence type="ECO:0000313" key="3">
    <source>
        <dbReference type="Proteomes" id="UP000469462"/>
    </source>
</evidence>
<dbReference type="PANTHER" id="PTHR34825:SF1">
    <property type="entry name" value="AAA-ATPASE-LIKE DOMAIN-CONTAINING PROTEIN"/>
    <property type="match status" value="1"/>
</dbReference>
<comment type="caution">
    <text evidence="2">The sequence shown here is derived from an EMBL/GenBank/DDBJ whole genome shotgun (WGS) entry which is preliminary data.</text>
</comment>
<protein>
    <submittedName>
        <fullName evidence="2">AAA family ATPase</fullName>
    </submittedName>
</protein>
<evidence type="ECO:0000313" key="2">
    <source>
        <dbReference type="EMBL" id="KAB7650086.1"/>
    </source>
</evidence>
<dbReference type="EMBL" id="WEHW01000051">
    <property type="protein sequence ID" value="KAB7650086.1"/>
    <property type="molecule type" value="Genomic_DNA"/>
</dbReference>
<dbReference type="Proteomes" id="UP000469462">
    <property type="component" value="Unassembled WGS sequence"/>
</dbReference>
<feature type="domain" description="AAA-ATPase-like" evidence="1">
    <location>
        <begin position="16"/>
        <end position="213"/>
    </location>
</feature>
<gene>
    <name evidence="2" type="ORF">GBM96_09915</name>
</gene>
<dbReference type="Pfam" id="PF08011">
    <property type="entry name" value="PDDEXK_9"/>
    <property type="match status" value="1"/>
</dbReference>
<dbReference type="Pfam" id="PF09820">
    <property type="entry name" value="AAA-ATPase_like"/>
    <property type="match status" value="1"/>
</dbReference>
<dbReference type="PANTHER" id="PTHR34825">
    <property type="entry name" value="CONSERVED PROTEIN, WITH A WEAK D-GALACTARATE DEHYDRATASE/ALTRONATE HYDROLASE DOMAIN"/>
    <property type="match status" value="1"/>
</dbReference>